<keyword evidence="9" id="KW-1185">Reference proteome</keyword>
<dbReference type="PANTHER" id="PTHR43033">
    <property type="entry name" value="TRNA(ILE)-LYSIDINE SYNTHASE-RELATED"/>
    <property type="match status" value="1"/>
</dbReference>
<keyword evidence="2 6" id="KW-0819">tRNA processing</keyword>
<evidence type="ECO:0000256" key="1">
    <source>
        <dbReference type="ARBA" id="ARBA00022598"/>
    </source>
</evidence>
<evidence type="ECO:0000256" key="4">
    <source>
        <dbReference type="ARBA" id="ARBA00022840"/>
    </source>
</evidence>
<comment type="subcellular location">
    <subcellularLocation>
        <location evidence="6">Cytoplasm</location>
    </subcellularLocation>
</comment>
<dbReference type="GO" id="GO:0006400">
    <property type="term" value="P:tRNA modification"/>
    <property type="evidence" value="ECO:0007669"/>
    <property type="project" value="UniProtKB-UniRule"/>
</dbReference>
<evidence type="ECO:0000256" key="5">
    <source>
        <dbReference type="ARBA" id="ARBA00048539"/>
    </source>
</evidence>
<dbReference type="EMBL" id="PXYL01000003">
    <property type="protein sequence ID" value="PSJ62434.1"/>
    <property type="molecule type" value="Genomic_DNA"/>
</dbReference>
<sequence>MRADLDPLRLYSTFDFAEHRTLVAAVSGGSDSLALLFLTKSWLDRIAPDTKLVAVTVDHGLRPGSAAEAEEVAKIAARHRVAHRTMTWTGEKPKTGVPAAARLARYRLLAEAARLEGTDVILTGHTADDQAETVLMRSQRGTSDDDARGLAGMAPVTLFDGATWIVRPLLGTRRRALRDYLRGIGESWLDDPTNVNQLFERPRVRAALTGAEDGRVETALDMAAQVGEERLRLGDGAAALIRAHASLPGLIRLDPTFAGAETTTAVYALRILLGVAGGTPHLPDAARAAALFGRFGREFFCATLSRTALDARRDGIFLRREARNLPAPLTPADNAAWDGRFRLRVERPPSDALVAPLGSTQAKKAGIEGVNAPASLIRAAQATLPALWRGGECLGVLTAKSEPYGVSAMPIAAPWALFLPGFDLAPATAIAELIFAETPPAPPLRSHIGSKA</sequence>
<proteinExistence type="inferred from homology"/>
<organism evidence="8 9">
    <name type="scientific">Pseudaminobacter soli</name>
    <name type="common">ex Li et al. 2025</name>
    <dbReference type="NCBI Taxonomy" id="1295366"/>
    <lineage>
        <taxon>Bacteria</taxon>
        <taxon>Pseudomonadati</taxon>
        <taxon>Pseudomonadota</taxon>
        <taxon>Alphaproteobacteria</taxon>
        <taxon>Hyphomicrobiales</taxon>
        <taxon>Phyllobacteriaceae</taxon>
        <taxon>Pseudaminobacter</taxon>
    </lineage>
</organism>
<comment type="caution">
    <text evidence="8">The sequence shown here is derived from an EMBL/GenBank/DDBJ whole genome shotgun (WGS) entry which is preliminary data.</text>
</comment>
<evidence type="ECO:0000259" key="7">
    <source>
        <dbReference type="Pfam" id="PF01171"/>
    </source>
</evidence>
<dbReference type="OrthoDB" id="9807403at2"/>
<keyword evidence="4 6" id="KW-0067">ATP-binding</keyword>
<name>A0A2P7SIX4_9HYPH</name>
<dbReference type="SUPFAM" id="SSF52402">
    <property type="entry name" value="Adenine nucleotide alpha hydrolases-like"/>
    <property type="match status" value="1"/>
</dbReference>
<dbReference type="AlphaFoldDB" id="A0A2P7SIX4"/>
<dbReference type="CDD" id="cd01992">
    <property type="entry name" value="TilS_N"/>
    <property type="match status" value="1"/>
</dbReference>
<evidence type="ECO:0000256" key="2">
    <source>
        <dbReference type="ARBA" id="ARBA00022694"/>
    </source>
</evidence>
<dbReference type="GO" id="GO:0032267">
    <property type="term" value="F:tRNA(Ile)-lysidine synthase activity"/>
    <property type="evidence" value="ECO:0007669"/>
    <property type="project" value="UniProtKB-EC"/>
</dbReference>
<dbReference type="Proteomes" id="UP000240653">
    <property type="component" value="Unassembled WGS sequence"/>
</dbReference>
<comment type="catalytic activity">
    <reaction evidence="5 6">
        <text>cytidine(34) in tRNA(Ile2) + L-lysine + ATP = lysidine(34) in tRNA(Ile2) + AMP + diphosphate + H(+)</text>
        <dbReference type="Rhea" id="RHEA:43744"/>
        <dbReference type="Rhea" id="RHEA-COMP:10625"/>
        <dbReference type="Rhea" id="RHEA-COMP:10670"/>
        <dbReference type="ChEBI" id="CHEBI:15378"/>
        <dbReference type="ChEBI" id="CHEBI:30616"/>
        <dbReference type="ChEBI" id="CHEBI:32551"/>
        <dbReference type="ChEBI" id="CHEBI:33019"/>
        <dbReference type="ChEBI" id="CHEBI:82748"/>
        <dbReference type="ChEBI" id="CHEBI:83665"/>
        <dbReference type="ChEBI" id="CHEBI:456215"/>
        <dbReference type="EC" id="6.3.4.19"/>
    </reaction>
</comment>
<dbReference type="InterPro" id="IPR014729">
    <property type="entry name" value="Rossmann-like_a/b/a_fold"/>
</dbReference>
<evidence type="ECO:0000313" key="8">
    <source>
        <dbReference type="EMBL" id="PSJ62434.1"/>
    </source>
</evidence>
<dbReference type="InterPro" id="IPR012094">
    <property type="entry name" value="tRNA_Ile_lys_synt"/>
</dbReference>
<dbReference type="EC" id="6.3.4.19" evidence="6"/>
<dbReference type="NCBIfam" id="TIGR02432">
    <property type="entry name" value="lysidine_TilS_N"/>
    <property type="match status" value="1"/>
</dbReference>
<dbReference type="GO" id="GO:0005737">
    <property type="term" value="C:cytoplasm"/>
    <property type="evidence" value="ECO:0007669"/>
    <property type="project" value="UniProtKB-SubCell"/>
</dbReference>
<dbReference type="Pfam" id="PF01171">
    <property type="entry name" value="ATP_bind_3"/>
    <property type="match status" value="1"/>
</dbReference>
<gene>
    <name evidence="6 8" type="primary">tilS</name>
    <name evidence="8" type="ORF">C7I85_08420</name>
</gene>
<accession>A0A2P7SIX4</accession>
<keyword evidence="1 6" id="KW-0436">Ligase</keyword>
<feature type="domain" description="tRNA(Ile)-lysidine/2-thiocytidine synthase N-terminal" evidence="7">
    <location>
        <begin position="22"/>
        <end position="206"/>
    </location>
</feature>
<feature type="binding site" evidence="6">
    <location>
        <begin position="27"/>
        <end position="32"/>
    </location>
    <ligand>
        <name>ATP</name>
        <dbReference type="ChEBI" id="CHEBI:30616"/>
    </ligand>
</feature>
<reference evidence="8 9" key="1">
    <citation type="submission" date="2018-03" db="EMBL/GenBank/DDBJ databases">
        <title>The draft genome of Mesorhizobium soli JCM 19897.</title>
        <authorList>
            <person name="Li L."/>
            <person name="Liu L."/>
            <person name="Liang L."/>
            <person name="Wang T."/>
            <person name="Zhang X."/>
        </authorList>
    </citation>
    <scope>NUCLEOTIDE SEQUENCE [LARGE SCALE GENOMIC DNA]</scope>
    <source>
        <strain evidence="8 9">JCM 19897</strain>
    </source>
</reference>
<dbReference type="HAMAP" id="MF_01161">
    <property type="entry name" value="tRNA_Ile_lys_synt"/>
    <property type="match status" value="1"/>
</dbReference>
<comment type="similarity">
    <text evidence="6">Belongs to the tRNA(Ile)-lysidine synthase family.</text>
</comment>
<evidence type="ECO:0000256" key="6">
    <source>
        <dbReference type="HAMAP-Rule" id="MF_01161"/>
    </source>
</evidence>
<dbReference type="PANTHER" id="PTHR43033:SF1">
    <property type="entry name" value="TRNA(ILE)-LYSIDINE SYNTHASE-RELATED"/>
    <property type="match status" value="1"/>
</dbReference>
<keyword evidence="3 6" id="KW-0547">Nucleotide-binding</keyword>
<keyword evidence="6" id="KW-0963">Cytoplasm</keyword>
<comment type="function">
    <text evidence="6">Ligates lysine onto the cytidine present at position 34 of the AUA codon-specific tRNA(Ile) that contains the anticodon CAU, in an ATP-dependent manner. Cytidine is converted to lysidine, thus changing the amino acid specificity of the tRNA from methionine to isoleucine.</text>
</comment>
<dbReference type="GO" id="GO:0005524">
    <property type="term" value="F:ATP binding"/>
    <property type="evidence" value="ECO:0007669"/>
    <property type="project" value="UniProtKB-UniRule"/>
</dbReference>
<dbReference type="Gene3D" id="3.40.50.620">
    <property type="entry name" value="HUPs"/>
    <property type="match status" value="1"/>
</dbReference>
<evidence type="ECO:0000256" key="3">
    <source>
        <dbReference type="ARBA" id="ARBA00022741"/>
    </source>
</evidence>
<dbReference type="InterPro" id="IPR011063">
    <property type="entry name" value="TilS/TtcA_N"/>
</dbReference>
<evidence type="ECO:0000313" key="9">
    <source>
        <dbReference type="Proteomes" id="UP000240653"/>
    </source>
</evidence>
<dbReference type="InterPro" id="IPR012795">
    <property type="entry name" value="tRNA_Ile_lys_synt_N"/>
</dbReference>
<comment type="domain">
    <text evidence="6">The N-terminal region contains the highly conserved SGGXDS motif, predicted to be a P-loop motif involved in ATP binding.</text>
</comment>
<protein>
    <recommendedName>
        <fullName evidence="6">tRNA(Ile)-lysidine synthase</fullName>
        <ecNumber evidence="6">6.3.4.19</ecNumber>
    </recommendedName>
    <alternativeName>
        <fullName evidence="6">tRNA(Ile)-2-lysyl-cytidine synthase</fullName>
    </alternativeName>
    <alternativeName>
        <fullName evidence="6">tRNA(Ile)-lysidine synthetase</fullName>
    </alternativeName>
</protein>